<gene>
    <name evidence="2" type="ORF">DFH94DRAFT_405859</name>
</gene>
<evidence type="ECO:0000313" key="2">
    <source>
        <dbReference type="EMBL" id="KAF8481733.1"/>
    </source>
</evidence>
<proteinExistence type="predicted"/>
<dbReference type="AlphaFoldDB" id="A0A9P5TA29"/>
<protein>
    <submittedName>
        <fullName evidence="2">Uncharacterized protein</fullName>
    </submittedName>
</protein>
<sequence length="277" mass="31267">MLSRLTNAAPNSRPTIIIGTQTTRRVSSPERCRCQTTDSLRPTCWKFGLLDVTAVSFSLFRRYILVPDMVFVDIGGGSVPNGTRNSLARIPLRWMIRQCFLVNTGIQFHYDSFKDIGLDPNTLSPFVTPRLAALKPSAATVAEVKASAHSAEPTDATLTDEAQASPKAASTFKSEEDEELVDALSPIYDQLKLAKAWWILEILPLRHRAQNRKDSCRKPYWQINLGHARHIPGPVRERNEKIRVHRSVKTRMEAEGLEGGKYEPLAKFEHLNFEWVD</sequence>
<organism evidence="2 3">
    <name type="scientific">Russula ochroleuca</name>
    <dbReference type="NCBI Taxonomy" id="152965"/>
    <lineage>
        <taxon>Eukaryota</taxon>
        <taxon>Fungi</taxon>
        <taxon>Dikarya</taxon>
        <taxon>Basidiomycota</taxon>
        <taxon>Agaricomycotina</taxon>
        <taxon>Agaricomycetes</taxon>
        <taxon>Russulales</taxon>
        <taxon>Russulaceae</taxon>
        <taxon>Russula</taxon>
    </lineage>
</organism>
<dbReference type="EMBL" id="WHVB01000006">
    <property type="protein sequence ID" value="KAF8481733.1"/>
    <property type="molecule type" value="Genomic_DNA"/>
</dbReference>
<evidence type="ECO:0000256" key="1">
    <source>
        <dbReference type="SAM" id="MobiDB-lite"/>
    </source>
</evidence>
<name>A0A9P5TA29_9AGAM</name>
<comment type="caution">
    <text evidence="2">The sequence shown here is derived from an EMBL/GenBank/DDBJ whole genome shotgun (WGS) entry which is preliminary data.</text>
</comment>
<reference evidence="2" key="1">
    <citation type="submission" date="2019-10" db="EMBL/GenBank/DDBJ databases">
        <authorList>
            <consortium name="DOE Joint Genome Institute"/>
            <person name="Kuo A."/>
            <person name="Miyauchi S."/>
            <person name="Kiss E."/>
            <person name="Drula E."/>
            <person name="Kohler A."/>
            <person name="Sanchez-Garcia M."/>
            <person name="Andreopoulos B."/>
            <person name="Barry K.W."/>
            <person name="Bonito G."/>
            <person name="Buee M."/>
            <person name="Carver A."/>
            <person name="Chen C."/>
            <person name="Cichocki N."/>
            <person name="Clum A."/>
            <person name="Culley D."/>
            <person name="Crous P.W."/>
            <person name="Fauchery L."/>
            <person name="Girlanda M."/>
            <person name="Hayes R."/>
            <person name="Keri Z."/>
            <person name="LaButti K."/>
            <person name="Lipzen A."/>
            <person name="Lombard V."/>
            <person name="Magnuson J."/>
            <person name="Maillard F."/>
            <person name="Morin E."/>
            <person name="Murat C."/>
            <person name="Nolan M."/>
            <person name="Ohm R."/>
            <person name="Pangilinan J."/>
            <person name="Pereira M."/>
            <person name="Perotto S."/>
            <person name="Peter M."/>
            <person name="Riley R."/>
            <person name="Sitrit Y."/>
            <person name="Stielow B."/>
            <person name="Szollosi G."/>
            <person name="Zifcakova L."/>
            <person name="Stursova M."/>
            <person name="Spatafora J.W."/>
            <person name="Tedersoo L."/>
            <person name="Vaario L.-M."/>
            <person name="Yamada A."/>
            <person name="Yan M."/>
            <person name="Wang P."/>
            <person name="Xu J."/>
            <person name="Bruns T."/>
            <person name="Baldrian P."/>
            <person name="Vilgalys R."/>
            <person name="Henrissat B."/>
            <person name="Grigoriev I.V."/>
            <person name="Hibbett D."/>
            <person name="Nagy L.G."/>
            <person name="Martin F.M."/>
        </authorList>
    </citation>
    <scope>NUCLEOTIDE SEQUENCE</scope>
    <source>
        <strain evidence="2">Prilba</strain>
    </source>
</reference>
<accession>A0A9P5TA29</accession>
<evidence type="ECO:0000313" key="3">
    <source>
        <dbReference type="Proteomes" id="UP000759537"/>
    </source>
</evidence>
<keyword evidence="3" id="KW-1185">Reference proteome</keyword>
<reference evidence="2" key="2">
    <citation type="journal article" date="2020" name="Nat. Commun.">
        <title>Large-scale genome sequencing of mycorrhizal fungi provides insights into the early evolution of symbiotic traits.</title>
        <authorList>
            <person name="Miyauchi S."/>
            <person name="Kiss E."/>
            <person name="Kuo A."/>
            <person name="Drula E."/>
            <person name="Kohler A."/>
            <person name="Sanchez-Garcia M."/>
            <person name="Morin E."/>
            <person name="Andreopoulos B."/>
            <person name="Barry K.W."/>
            <person name="Bonito G."/>
            <person name="Buee M."/>
            <person name="Carver A."/>
            <person name="Chen C."/>
            <person name="Cichocki N."/>
            <person name="Clum A."/>
            <person name="Culley D."/>
            <person name="Crous P.W."/>
            <person name="Fauchery L."/>
            <person name="Girlanda M."/>
            <person name="Hayes R.D."/>
            <person name="Keri Z."/>
            <person name="LaButti K."/>
            <person name="Lipzen A."/>
            <person name="Lombard V."/>
            <person name="Magnuson J."/>
            <person name="Maillard F."/>
            <person name="Murat C."/>
            <person name="Nolan M."/>
            <person name="Ohm R.A."/>
            <person name="Pangilinan J."/>
            <person name="Pereira M.F."/>
            <person name="Perotto S."/>
            <person name="Peter M."/>
            <person name="Pfister S."/>
            <person name="Riley R."/>
            <person name="Sitrit Y."/>
            <person name="Stielow J.B."/>
            <person name="Szollosi G."/>
            <person name="Zifcakova L."/>
            <person name="Stursova M."/>
            <person name="Spatafora J.W."/>
            <person name="Tedersoo L."/>
            <person name="Vaario L.M."/>
            <person name="Yamada A."/>
            <person name="Yan M."/>
            <person name="Wang P."/>
            <person name="Xu J."/>
            <person name="Bruns T."/>
            <person name="Baldrian P."/>
            <person name="Vilgalys R."/>
            <person name="Dunand C."/>
            <person name="Henrissat B."/>
            <person name="Grigoriev I.V."/>
            <person name="Hibbett D."/>
            <person name="Nagy L.G."/>
            <person name="Martin F.M."/>
        </authorList>
    </citation>
    <scope>NUCLEOTIDE SEQUENCE</scope>
    <source>
        <strain evidence="2">Prilba</strain>
    </source>
</reference>
<dbReference type="Proteomes" id="UP000759537">
    <property type="component" value="Unassembled WGS sequence"/>
</dbReference>
<dbReference type="OrthoDB" id="3162439at2759"/>
<feature type="region of interest" description="Disordered" evidence="1">
    <location>
        <begin position="150"/>
        <end position="175"/>
    </location>
</feature>